<keyword evidence="4" id="KW-0539">Nucleus</keyword>
<comment type="subcellular location">
    <subcellularLocation>
        <location evidence="1">Nucleus</location>
    </subcellularLocation>
</comment>
<dbReference type="GO" id="GO:0004861">
    <property type="term" value="F:cyclin-dependent protein serine/threonine kinase inhibitor activity"/>
    <property type="evidence" value="ECO:0007669"/>
    <property type="project" value="InterPro"/>
</dbReference>
<dbReference type="AlphaFoldDB" id="A0A8K0CBP4"/>
<feature type="domain" description="Cyclin-dependent kinase inhibitor" evidence="7">
    <location>
        <begin position="39"/>
        <end position="85"/>
    </location>
</feature>
<reference evidence="8" key="1">
    <citation type="submission" date="2019-08" db="EMBL/GenBank/DDBJ databases">
        <title>The genome of the North American firefly Photinus pyralis.</title>
        <authorList>
            <consortium name="Photinus pyralis genome working group"/>
            <person name="Fallon T.R."/>
            <person name="Sander Lower S.E."/>
            <person name="Weng J.-K."/>
        </authorList>
    </citation>
    <scope>NUCLEOTIDE SEQUENCE</scope>
    <source>
        <strain evidence="8">TRF0915ILg1</strain>
        <tissue evidence="8">Whole body</tissue>
    </source>
</reference>
<evidence type="ECO:0000313" key="9">
    <source>
        <dbReference type="Proteomes" id="UP000801492"/>
    </source>
</evidence>
<keyword evidence="5" id="KW-0131">Cell cycle</keyword>
<dbReference type="OrthoDB" id="6373236at2759"/>
<dbReference type="InterPro" id="IPR044898">
    <property type="entry name" value="CDI_dom_sf"/>
</dbReference>
<evidence type="ECO:0000313" key="8">
    <source>
        <dbReference type="EMBL" id="KAF2882341.1"/>
    </source>
</evidence>
<evidence type="ECO:0000259" key="7">
    <source>
        <dbReference type="Pfam" id="PF02234"/>
    </source>
</evidence>
<dbReference type="GO" id="GO:0005634">
    <property type="term" value="C:nucleus"/>
    <property type="evidence" value="ECO:0007669"/>
    <property type="project" value="UniProtKB-SubCell"/>
</dbReference>
<keyword evidence="3" id="KW-0649">Protein kinase inhibitor</keyword>
<evidence type="ECO:0000256" key="6">
    <source>
        <dbReference type="SAM" id="MobiDB-lite"/>
    </source>
</evidence>
<accession>A0A8K0CBP4</accession>
<comment type="similarity">
    <text evidence="2">Belongs to the CDI family.</text>
</comment>
<dbReference type="PANTHER" id="PTHR10265">
    <property type="entry name" value="CYCLIN-DEPENDENT KINASE INHIBITOR 1"/>
    <property type="match status" value="1"/>
</dbReference>
<dbReference type="Gene3D" id="4.10.365.10">
    <property type="entry name" value="p27"/>
    <property type="match status" value="1"/>
</dbReference>
<keyword evidence="9" id="KW-1185">Reference proteome</keyword>
<dbReference type="EMBL" id="VTPC01090626">
    <property type="protein sequence ID" value="KAF2882341.1"/>
    <property type="molecule type" value="Genomic_DNA"/>
</dbReference>
<comment type="caution">
    <text evidence="8">The sequence shown here is derived from an EMBL/GenBank/DDBJ whole genome shotgun (WGS) entry which is preliminary data.</text>
</comment>
<organism evidence="8 9">
    <name type="scientific">Ignelater luminosus</name>
    <name type="common">Cucubano</name>
    <name type="synonym">Pyrophorus luminosus</name>
    <dbReference type="NCBI Taxonomy" id="2038154"/>
    <lineage>
        <taxon>Eukaryota</taxon>
        <taxon>Metazoa</taxon>
        <taxon>Ecdysozoa</taxon>
        <taxon>Arthropoda</taxon>
        <taxon>Hexapoda</taxon>
        <taxon>Insecta</taxon>
        <taxon>Pterygota</taxon>
        <taxon>Neoptera</taxon>
        <taxon>Endopterygota</taxon>
        <taxon>Coleoptera</taxon>
        <taxon>Polyphaga</taxon>
        <taxon>Elateriformia</taxon>
        <taxon>Elateroidea</taxon>
        <taxon>Elateridae</taxon>
        <taxon>Agrypninae</taxon>
        <taxon>Pyrophorini</taxon>
        <taxon>Ignelater</taxon>
    </lineage>
</organism>
<dbReference type="GO" id="GO:0051726">
    <property type="term" value="P:regulation of cell cycle"/>
    <property type="evidence" value="ECO:0007669"/>
    <property type="project" value="InterPro"/>
</dbReference>
<proteinExistence type="inferred from homology"/>
<sequence length="186" mass="21626">MSTRVFKPISVSELSKIRSSPILEGRLAYKGVQKVRRALFHPNPEDTKRFLKEEFAKLATFECDKWDFDFVEGQPKQIRGRYEWTLITEKPKLDVMMAPIKRLLNVQDTTEELYPPIQSSSENTIEDTEMSTSDVPFAVEIPKKQSLITDFMQVRKRIEERPLKRLDCNTSRPQKKARMSLVDSAS</sequence>
<protein>
    <recommendedName>
        <fullName evidence="7">Cyclin-dependent kinase inhibitor domain-containing protein</fullName>
    </recommendedName>
</protein>
<evidence type="ECO:0000256" key="5">
    <source>
        <dbReference type="ARBA" id="ARBA00023306"/>
    </source>
</evidence>
<dbReference type="PANTHER" id="PTHR10265:SF45">
    <property type="entry name" value="DACAPO"/>
    <property type="match status" value="1"/>
</dbReference>
<dbReference type="InterPro" id="IPR003175">
    <property type="entry name" value="CDI_dom"/>
</dbReference>
<dbReference type="Proteomes" id="UP000801492">
    <property type="component" value="Unassembled WGS sequence"/>
</dbReference>
<evidence type="ECO:0000256" key="1">
    <source>
        <dbReference type="ARBA" id="ARBA00004123"/>
    </source>
</evidence>
<dbReference type="Pfam" id="PF02234">
    <property type="entry name" value="CDI"/>
    <property type="match status" value="1"/>
</dbReference>
<evidence type="ECO:0000256" key="4">
    <source>
        <dbReference type="ARBA" id="ARBA00023242"/>
    </source>
</evidence>
<name>A0A8K0CBP4_IGNLU</name>
<gene>
    <name evidence="8" type="ORF">ILUMI_23825</name>
</gene>
<evidence type="ECO:0000256" key="3">
    <source>
        <dbReference type="ARBA" id="ARBA00023013"/>
    </source>
</evidence>
<evidence type="ECO:0000256" key="2">
    <source>
        <dbReference type="ARBA" id="ARBA00006726"/>
    </source>
</evidence>
<feature type="region of interest" description="Disordered" evidence="6">
    <location>
        <begin position="165"/>
        <end position="186"/>
    </location>
</feature>